<dbReference type="Gene3D" id="3.10.20.90">
    <property type="entry name" value="Phosphatidylinositol 3-kinase Catalytic Subunit, Chain A, domain 1"/>
    <property type="match status" value="1"/>
</dbReference>
<dbReference type="SUPFAM" id="SSF54236">
    <property type="entry name" value="Ubiquitin-like"/>
    <property type="match status" value="1"/>
</dbReference>
<dbReference type="InterPro" id="IPR029071">
    <property type="entry name" value="Ubiquitin-like_domsf"/>
</dbReference>
<comment type="caution">
    <text evidence="3">The sequence shown here is derived from an EMBL/GenBank/DDBJ whole genome shotgun (WGS) entry which is preliminary data.</text>
</comment>
<proteinExistence type="predicted"/>
<feature type="domain" description="Ubiquitin-like" evidence="2">
    <location>
        <begin position="46"/>
        <end position="121"/>
    </location>
</feature>
<accession>A0ABD3Q7Z6</accession>
<dbReference type="PROSITE" id="PS50053">
    <property type="entry name" value="UBIQUITIN_2"/>
    <property type="match status" value="1"/>
</dbReference>
<organism evidence="3 4">
    <name type="scientific">Stephanodiscus triporus</name>
    <dbReference type="NCBI Taxonomy" id="2934178"/>
    <lineage>
        <taxon>Eukaryota</taxon>
        <taxon>Sar</taxon>
        <taxon>Stramenopiles</taxon>
        <taxon>Ochrophyta</taxon>
        <taxon>Bacillariophyta</taxon>
        <taxon>Coscinodiscophyceae</taxon>
        <taxon>Thalassiosirophycidae</taxon>
        <taxon>Stephanodiscales</taxon>
        <taxon>Stephanodiscaceae</taxon>
        <taxon>Stephanodiscus</taxon>
    </lineage>
</organism>
<dbReference type="InterPro" id="IPR022617">
    <property type="entry name" value="Rad60/SUMO-like_dom"/>
</dbReference>
<name>A0ABD3Q7Z6_9STRA</name>
<dbReference type="EMBL" id="JALLAZ020000392">
    <property type="protein sequence ID" value="KAL3796187.1"/>
    <property type="molecule type" value="Genomic_DNA"/>
</dbReference>
<dbReference type="Pfam" id="PF11976">
    <property type="entry name" value="Rad60-SLD"/>
    <property type="match status" value="1"/>
</dbReference>
<gene>
    <name evidence="3" type="ORF">ACHAW5_011285</name>
</gene>
<keyword evidence="4" id="KW-1185">Reference proteome</keyword>
<feature type="compositionally biased region" description="Low complexity" evidence="1">
    <location>
        <begin position="7"/>
        <end position="18"/>
    </location>
</feature>
<protein>
    <recommendedName>
        <fullName evidence="2">Ubiquitin-like domain-containing protein</fullName>
    </recommendedName>
</protein>
<dbReference type="Proteomes" id="UP001530315">
    <property type="component" value="Unassembled WGS sequence"/>
</dbReference>
<evidence type="ECO:0000259" key="2">
    <source>
        <dbReference type="PROSITE" id="PS50053"/>
    </source>
</evidence>
<feature type="region of interest" description="Disordered" evidence="1">
    <location>
        <begin position="1"/>
        <end position="38"/>
    </location>
</feature>
<dbReference type="PANTHER" id="PTHR10562">
    <property type="entry name" value="SMALL UBIQUITIN-RELATED MODIFIER"/>
    <property type="match status" value="1"/>
</dbReference>
<dbReference type="SMART" id="SM00213">
    <property type="entry name" value="UBQ"/>
    <property type="match status" value="1"/>
</dbReference>
<sequence>MNRLGLSSSSATAPRSRANVITPPALSNNRAPLAGSVDNAGDDSAITIRVKDQTGEETMYKIKKSTTFDKIMHAYAMRKGVEAKSLRFYLDGEHIGPNNTCAELELEDEDQVDVILAQVGC</sequence>
<evidence type="ECO:0000313" key="3">
    <source>
        <dbReference type="EMBL" id="KAL3796187.1"/>
    </source>
</evidence>
<evidence type="ECO:0000256" key="1">
    <source>
        <dbReference type="SAM" id="MobiDB-lite"/>
    </source>
</evidence>
<dbReference type="AlphaFoldDB" id="A0ABD3Q7Z6"/>
<dbReference type="CDD" id="cd01763">
    <property type="entry name" value="Ubl_SUMO_like"/>
    <property type="match status" value="1"/>
</dbReference>
<evidence type="ECO:0000313" key="4">
    <source>
        <dbReference type="Proteomes" id="UP001530315"/>
    </source>
</evidence>
<reference evidence="3 4" key="1">
    <citation type="submission" date="2024-10" db="EMBL/GenBank/DDBJ databases">
        <title>Updated reference genomes for cyclostephanoid diatoms.</title>
        <authorList>
            <person name="Roberts W.R."/>
            <person name="Alverson A.J."/>
        </authorList>
    </citation>
    <scope>NUCLEOTIDE SEQUENCE [LARGE SCALE GENOMIC DNA]</scope>
    <source>
        <strain evidence="3 4">AJA276-08</strain>
    </source>
</reference>
<dbReference type="InterPro" id="IPR000626">
    <property type="entry name" value="Ubiquitin-like_dom"/>
</dbReference>